<protein>
    <submittedName>
        <fullName evidence="1">rRNA pseudouridine synthase</fullName>
    </submittedName>
</protein>
<organism evidence="1 2">
    <name type="scientific">Taklimakanibacter albus</name>
    <dbReference type="NCBI Taxonomy" id="2800327"/>
    <lineage>
        <taxon>Bacteria</taxon>
        <taxon>Pseudomonadati</taxon>
        <taxon>Pseudomonadota</taxon>
        <taxon>Alphaproteobacteria</taxon>
        <taxon>Hyphomicrobiales</taxon>
        <taxon>Aestuariivirgaceae</taxon>
        <taxon>Taklimakanibacter</taxon>
    </lineage>
</organism>
<comment type="caution">
    <text evidence="1">The sequence shown here is derived from an EMBL/GenBank/DDBJ whole genome shotgun (WGS) entry which is preliminary data.</text>
</comment>
<dbReference type="EMBL" id="JAENHL010000008">
    <property type="protein sequence ID" value="MBK1869451.1"/>
    <property type="molecule type" value="Genomic_DNA"/>
</dbReference>
<gene>
    <name evidence="1" type="ORF">JHL16_24030</name>
</gene>
<dbReference type="Proteomes" id="UP000616151">
    <property type="component" value="Unassembled WGS sequence"/>
</dbReference>
<evidence type="ECO:0000313" key="2">
    <source>
        <dbReference type="Proteomes" id="UP000616151"/>
    </source>
</evidence>
<keyword evidence="2" id="KW-1185">Reference proteome</keyword>
<proteinExistence type="predicted"/>
<evidence type="ECO:0000313" key="1">
    <source>
        <dbReference type="EMBL" id="MBK1869451.1"/>
    </source>
</evidence>
<reference evidence="1" key="1">
    <citation type="submission" date="2021-01" db="EMBL/GenBank/DDBJ databases">
        <authorList>
            <person name="Sun Q."/>
        </authorList>
    </citation>
    <scope>NUCLEOTIDE SEQUENCE</scope>
    <source>
        <strain evidence="1">YIM B02566</strain>
    </source>
</reference>
<accession>A0ACC5RAD0</accession>
<name>A0ACC5RAD0_9HYPH</name>
<sequence>MTQPIGTSPRRPADSASAKARDIASRVGSGGRVCFMLPTHERERGRMVKETPKESAFEGERIAKAIARAGLCSRRDAERLIGEGRVKLNGKVLRSPAVNVKPSDDVRIDGQPLPQKEESRLWRYHKPAGLVTSHKDPEGRRTVFDALREQLPRVISIGRLDINTEGLLLLTNDGELARLLELPATGWVRRYRVRAYGKPDPAALAKLAAGLTIEGIHYGPIEATLDKAQGDNAWLNIAIREGKNREVKKICEHLGLTVNRLIRIAFGPFQLGDLERGGISEVPAKVLAEQLGRKVTVPERGPKHRRDKAEQRQKPERKTRA</sequence>